<dbReference type="Proteomes" id="UP000286931">
    <property type="component" value="Unassembled WGS sequence"/>
</dbReference>
<protein>
    <submittedName>
        <fullName evidence="4">Thioesterase</fullName>
    </submittedName>
</protein>
<evidence type="ECO:0000259" key="3">
    <source>
        <dbReference type="SMART" id="SM00824"/>
    </source>
</evidence>
<dbReference type="InterPro" id="IPR012223">
    <property type="entry name" value="TEII"/>
</dbReference>
<dbReference type="AlphaFoldDB" id="A0A401Z2N7"/>
<dbReference type="GO" id="GO:0008610">
    <property type="term" value="P:lipid biosynthetic process"/>
    <property type="evidence" value="ECO:0007669"/>
    <property type="project" value="TreeGrafter"/>
</dbReference>
<dbReference type="InterPro" id="IPR029058">
    <property type="entry name" value="AB_hydrolase_fold"/>
</dbReference>
<dbReference type="PANTHER" id="PTHR11487:SF0">
    <property type="entry name" value="S-ACYL FATTY ACID SYNTHASE THIOESTERASE, MEDIUM CHAIN"/>
    <property type="match status" value="1"/>
</dbReference>
<evidence type="ECO:0000256" key="2">
    <source>
        <dbReference type="ARBA" id="ARBA00022801"/>
    </source>
</evidence>
<dbReference type="Gene3D" id="3.40.50.1820">
    <property type="entry name" value="alpha/beta hydrolase"/>
    <property type="match status" value="1"/>
</dbReference>
<comment type="caution">
    <text evidence="4">The sequence shown here is derived from an EMBL/GenBank/DDBJ whole genome shotgun (WGS) entry which is preliminary data.</text>
</comment>
<gene>
    <name evidence="4" type="ORF">EHYA_08855</name>
</gene>
<dbReference type="PANTHER" id="PTHR11487">
    <property type="entry name" value="THIOESTERASE"/>
    <property type="match status" value="1"/>
</dbReference>
<feature type="domain" description="Thioesterase TesA-like" evidence="3">
    <location>
        <begin position="26"/>
        <end position="248"/>
    </location>
</feature>
<evidence type="ECO:0000256" key="1">
    <source>
        <dbReference type="ARBA" id="ARBA00007169"/>
    </source>
</evidence>
<dbReference type="Pfam" id="PF00975">
    <property type="entry name" value="Thioesterase"/>
    <property type="match status" value="1"/>
</dbReference>
<evidence type="ECO:0000313" key="5">
    <source>
        <dbReference type="Proteomes" id="UP000286931"/>
    </source>
</evidence>
<reference evidence="4 5" key="1">
    <citation type="submission" date="2018-12" db="EMBL/GenBank/DDBJ databases">
        <title>Draft genome sequence of Embleya hyalina NBRC 13850T.</title>
        <authorList>
            <person name="Komaki H."/>
            <person name="Hosoyama A."/>
            <person name="Kimura A."/>
            <person name="Ichikawa N."/>
            <person name="Tamura T."/>
        </authorList>
    </citation>
    <scope>NUCLEOTIDE SEQUENCE [LARGE SCALE GENOMIC DNA]</scope>
    <source>
        <strain evidence="4 5">NBRC 13850</strain>
    </source>
</reference>
<dbReference type="GO" id="GO:0016787">
    <property type="term" value="F:hydrolase activity"/>
    <property type="evidence" value="ECO:0007669"/>
    <property type="project" value="UniProtKB-KW"/>
</dbReference>
<dbReference type="EMBL" id="BIFH01000045">
    <property type="protein sequence ID" value="GCE01099.1"/>
    <property type="molecule type" value="Genomic_DNA"/>
</dbReference>
<dbReference type="SMART" id="SM00824">
    <property type="entry name" value="PKS_TE"/>
    <property type="match status" value="1"/>
</dbReference>
<evidence type="ECO:0000313" key="4">
    <source>
        <dbReference type="EMBL" id="GCE01099.1"/>
    </source>
</evidence>
<keyword evidence="5" id="KW-1185">Reference proteome</keyword>
<dbReference type="SUPFAM" id="SSF53474">
    <property type="entry name" value="alpha/beta-Hydrolases"/>
    <property type="match status" value="1"/>
</dbReference>
<sequence>MTAATTGTGAWVRRFHAASASGARLVCFPHAGGAASFFFPVSRQLAPELDVLAIQYPGRQDRRREPCVEDIGTLADRLTAELLPLADRPLAFFGHSMGAVIAFEVTRRLEEKGVSPLVLFASGRRSPSSVREESVHRAGDRALIAELQRLDGTDARMLDDPELLRMILPTLRSDYKAVETYRCRPPEATVGCPVVALIGDADPHVTREEGLRWKEHTRGPFDMHVFDGGHFYLNTHAASLMQIIVEQVRDNSPTQ</sequence>
<dbReference type="InterPro" id="IPR001031">
    <property type="entry name" value="Thioesterase"/>
</dbReference>
<comment type="similarity">
    <text evidence="1">Belongs to the thioesterase family.</text>
</comment>
<proteinExistence type="inferred from homology"/>
<dbReference type="RefSeq" id="WP_126642769.1">
    <property type="nucleotide sequence ID" value="NZ_BIFH01000045.1"/>
</dbReference>
<name>A0A401Z2N7_9ACTN</name>
<organism evidence="4 5">
    <name type="scientific">Embleya hyalina</name>
    <dbReference type="NCBI Taxonomy" id="516124"/>
    <lineage>
        <taxon>Bacteria</taxon>
        <taxon>Bacillati</taxon>
        <taxon>Actinomycetota</taxon>
        <taxon>Actinomycetes</taxon>
        <taxon>Kitasatosporales</taxon>
        <taxon>Streptomycetaceae</taxon>
        <taxon>Embleya</taxon>
    </lineage>
</organism>
<dbReference type="InterPro" id="IPR020802">
    <property type="entry name" value="TesA-like"/>
</dbReference>
<dbReference type="OrthoDB" id="8480037at2"/>
<keyword evidence="2" id="KW-0378">Hydrolase</keyword>
<accession>A0A401Z2N7</accession>